<dbReference type="PROSITE" id="PS00028">
    <property type="entry name" value="ZINC_FINGER_C2H2_1"/>
    <property type="match status" value="3"/>
</dbReference>
<dbReference type="GO" id="GO:0008270">
    <property type="term" value="F:zinc ion binding"/>
    <property type="evidence" value="ECO:0007669"/>
    <property type="project" value="UniProtKB-KW"/>
</dbReference>
<dbReference type="PROSITE" id="PS50157">
    <property type="entry name" value="ZINC_FINGER_C2H2_2"/>
    <property type="match status" value="4"/>
</dbReference>
<sequence>MAFTCDTCGKTYAQKRSLTRHQKSHDPTAPTHECDFCGKKFPRRDNLLQHRRLHDKPKPAPTFWCRPCNVAFDTARALQAHREATHPVASTSRPRKRVSSADGAGPRAKRRHIQPAGHDDAFPFEEDPEDVSEELIPQHEDVAVQNLYRQKWSMIRTQFKRGQNIQDTYNFRLESENPSDLADNVWAIFGDQQTVFKINLSFGFILQDGETGALRYFYPCENNNGFLPEPVQVENEDGVRRFLDKIEQVDHMEKARQERPNSKSVLQKMVNVMFYVNKIKDHPIGAPGTLTDYIKNSRSIIALLGDRVGPYTDKLCFFRCLALHRQCDRTKLERTTKSLFKEYLAWMGKTAKQFKGVSLKHLEDIERLFEVDVYVYALQHNNDEGAEDDDFFAELVRRPLSTHNNTMYLNLCEHHYSYIKDFKAYAKSYACPQCGKRWTHRGNCEAHIRTCDGKVTKVYPGGAYHLPQTIFEKLQDEGIVVPEEDRYYPYRACFDIECLLKPLTDQKTDKMTWEAAHELLSVSVCSNVPEYTDPECFVSEGDPTKVAEDLLNFLQQISRKAYSLLLEKFRWALDKMEEIRQRDLEKEEKEEDEETEGESPQDKAKRKEKRRKEHYMTKLIEELTKYMSQLVVLSFNGGKYDLNAIKKVFLPLLLRSTNKLRPIKKNNTYMSIETDDLKFLDLINYVAPGFSYSILLKAYGCQETKGFFPYEWMDSLDKLEHTQLPPRAAFHSNLRQSDISEEDYLYCQRVWEEQGMTTMRDFLIWYNNKDVSPMVEAVQKMTEFYQDKGIDMFKDGISVPGLTLKYLFMNLPHDTYFTLPDNEDVYRLYKDNIVGGPSIIFHRYHEKGKTYIRADEMKLLGREPKPCEKVIGYDANALYLWALMQDMPSGHYIRRREDTGFEREYSTPQWGRMAVDWLDWLAQERNLAIRHKFNSTEKRIGSRRIPVDGFCSDTGEIFQFHGCYWHGHRCPLTKGQFFNDRRGKSFATLRAETAQTTEYLRACGYTVIEMWECQWRNLVRADVRLASFLEGRKTPTEHLPDMTGERVLQAVRSKELFGAVECDIEVPADLKSRFAEMPPIFKNVEISIDDIGEHMKKYAVDHRIMSKPRRSLIGSMFGQKILLASPLLNWYLDHGLKVTRIYQVMEYRPKPSFKAFGDAVSDARRKGDEDKTKKIIADTMKLIGNSGYGKTVTNKEKQTDVEYCQDVVTATRKINTSRFRHLIVVNDKNFFEIESAKRTIKFNLPMQIGFFVYQYAKLRMLSFYYDFMLKFVDVSDFQYCEMDTDSAYIAISADKLEDVIKPDMLESYDREKSDWFPRTDTKQNAAYDKRTPGLFKEEWSGSGIVGLCSKTYYCFGGDEANDDKFSCKGVSKRCNVINHLKYLNVLQTKRSGQGINKGYIVLFKSPRDQSMITTLARQMYPGHGKFLRECYEDAVNKTTYGHLFLDLHPETPEDLRVRTNMLTPQPQVYLRK</sequence>
<dbReference type="RefSeq" id="XP_035673132.1">
    <property type="nucleotide sequence ID" value="XM_035817239.1"/>
</dbReference>
<keyword evidence="8" id="KW-1185">Reference proteome</keyword>
<dbReference type="SMART" id="SM00355">
    <property type="entry name" value="ZnF_C2H2"/>
    <property type="match status" value="4"/>
</dbReference>
<dbReference type="Gene3D" id="3.30.160.60">
    <property type="entry name" value="Classic Zinc Finger"/>
    <property type="match status" value="2"/>
</dbReference>
<gene>
    <name evidence="9" type="primary">LOC118413711</name>
</gene>
<evidence type="ECO:0000256" key="3">
    <source>
        <dbReference type="ARBA" id="ARBA00022771"/>
    </source>
</evidence>
<dbReference type="KEGG" id="bfo:118413711"/>
<feature type="domain" description="C2H2-type" evidence="7">
    <location>
        <begin position="3"/>
        <end position="30"/>
    </location>
</feature>
<evidence type="ECO:0000256" key="4">
    <source>
        <dbReference type="ARBA" id="ARBA00022833"/>
    </source>
</evidence>
<dbReference type="InterPro" id="IPR036236">
    <property type="entry name" value="Znf_C2H2_sf"/>
</dbReference>
<keyword evidence="3 5" id="KW-0863">Zinc-finger</keyword>
<accession>A0A9J7KZ29</accession>
<dbReference type="OMA" id="ECHKTER"/>
<dbReference type="SUPFAM" id="SSF52980">
    <property type="entry name" value="Restriction endonuclease-like"/>
    <property type="match status" value="1"/>
</dbReference>
<dbReference type="GO" id="GO:0006281">
    <property type="term" value="P:DNA repair"/>
    <property type="evidence" value="ECO:0007669"/>
    <property type="project" value="UniProtKB-ARBA"/>
</dbReference>
<dbReference type="SUPFAM" id="SSF57667">
    <property type="entry name" value="beta-beta-alpha zinc fingers"/>
    <property type="match status" value="1"/>
</dbReference>
<reference evidence="9" key="2">
    <citation type="submission" date="2025-08" db="UniProtKB">
        <authorList>
            <consortium name="RefSeq"/>
        </authorList>
    </citation>
    <scope>IDENTIFICATION</scope>
    <source>
        <strain evidence="9">S238N-H82</strain>
        <tissue evidence="9">Testes</tissue>
    </source>
</reference>
<name>A0A9J7KZ29_BRAFL</name>
<evidence type="ECO:0000256" key="1">
    <source>
        <dbReference type="ARBA" id="ARBA00022723"/>
    </source>
</evidence>
<dbReference type="OrthoDB" id="7692288at2759"/>
<keyword evidence="2" id="KW-0677">Repeat</keyword>
<feature type="domain" description="C2H2-type" evidence="7">
    <location>
        <begin position="429"/>
        <end position="456"/>
    </location>
</feature>
<feature type="compositionally biased region" description="Acidic residues" evidence="6">
    <location>
        <begin position="122"/>
        <end position="131"/>
    </location>
</feature>
<dbReference type="FunFam" id="3.30.160.60:FF:000100">
    <property type="entry name" value="Zinc finger 45-like"/>
    <property type="match status" value="2"/>
</dbReference>
<evidence type="ECO:0000256" key="5">
    <source>
        <dbReference type="PROSITE-ProRule" id="PRU00042"/>
    </source>
</evidence>
<feature type="domain" description="C2H2-type" evidence="7">
    <location>
        <begin position="32"/>
        <end position="59"/>
    </location>
</feature>
<protein>
    <submittedName>
        <fullName evidence="9">Uncharacterized protein LOC118413711</fullName>
    </submittedName>
</protein>
<feature type="domain" description="C2H2-type" evidence="7">
    <location>
        <begin position="63"/>
        <end position="86"/>
    </location>
</feature>
<dbReference type="InterPro" id="IPR013087">
    <property type="entry name" value="Znf_C2H2_type"/>
</dbReference>
<dbReference type="PANTHER" id="PTHR33206:SF1">
    <property type="entry name" value="DNA-DIRECTED DNA POLYMERASE"/>
    <property type="match status" value="1"/>
</dbReference>
<feature type="region of interest" description="Disordered" evidence="6">
    <location>
        <begin position="83"/>
        <end position="131"/>
    </location>
</feature>
<dbReference type="SUPFAM" id="SSF56672">
    <property type="entry name" value="DNA/RNA polymerases"/>
    <property type="match status" value="1"/>
</dbReference>
<keyword evidence="1" id="KW-0479">Metal-binding</keyword>
<dbReference type="PANTHER" id="PTHR33206">
    <property type="entry name" value="PROTEIN CBG10425"/>
    <property type="match status" value="1"/>
</dbReference>
<evidence type="ECO:0000259" key="7">
    <source>
        <dbReference type="PROSITE" id="PS50157"/>
    </source>
</evidence>
<evidence type="ECO:0000256" key="2">
    <source>
        <dbReference type="ARBA" id="ARBA00022737"/>
    </source>
</evidence>
<evidence type="ECO:0000256" key="6">
    <source>
        <dbReference type="SAM" id="MobiDB-lite"/>
    </source>
</evidence>
<reference evidence="8" key="1">
    <citation type="journal article" date="2020" name="Nat. Ecol. Evol.">
        <title>Deeply conserved synteny resolves early events in vertebrate evolution.</title>
        <authorList>
            <person name="Simakov O."/>
            <person name="Marletaz F."/>
            <person name="Yue J.X."/>
            <person name="O'Connell B."/>
            <person name="Jenkins J."/>
            <person name="Brandt A."/>
            <person name="Calef R."/>
            <person name="Tung C.H."/>
            <person name="Huang T.K."/>
            <person name="Schmutz J."/>
            <person name="Satoh N."/>
            <person name="Yu J.K."/>
            <person name="Putnam N.H."/>
            <person name="Green R.E."/>
            <person name="Rokhsar D.S."/>
        </authorList>
    </citation>
    <scope>NUCLEOTIDE SEQUENCE [LARGE SCALE GENOMIC DNA]</scope>
    <source>
        <strain evidence="8">S238N-H82</strain>
    </source>
</reference>
<proteinExistence type="predicted"/>
<evidence type="ECO:0000313" key="9">
    <source>
        <dbReference type="RefSeq" id="XP_035673132.1"/>
    </source>
</evidence>
<evidence type="ECO:0000313" key="8">
    <source>
        <dbReference type="Proteomes" id="UP000001554"/>
    </source>
</evidence>
<organism evidence="8 9">
    <name type="scientific">Branchiostoma floridae</name>
    <name type="common">Florida lancelet</name>
    <name type="synonym">Amphioxus</name>
    <dbReference type="NCBI Taxonomy" id="7739"/>
    <lineage>
        <taxon>Eukaryota</taxon>
        <taxon>Metazoa</taxon>
        <taxon>Chordata</taxon>
        <taxon>Cephalochordata</taxon>
        <taxon>Leptocardii</taxon>
        <taxon>Amphioxiformes</taxon>
        <taxon>Branchiostomatidae</taxon>
        <taxon>Branchiostoma</taxon>
    </lineage>
</organism>
<dbReference type="Pfam" id="PF00096">
    <property type="entry name" value="zf-C2H2"/>
    <property type="match status" value="2"/>
</dbReference>
<dbReference type="GeneID" id="118413711"/>
<keyword evidence="4" id="KW-0862">Zinc</keyword>
<dbReference type="InterPro" id="IPR011335">
    <property type="entry name" value="Restrct_endonuc-II-like"/>
</dbReference>
<feature type="region of interest" description="Disordered" evidence="6">
    <location>
        <begin position="583"/>
        <end position="610"/>
    </location>
</feature>
<dbReference type="Proteomes" id="UP000001554">
    <property type="component" value="Chromosome 4"/>
</dbReference>
<dbReference type="Gene3D" id="3.40.960.10">
    <property type="entry name" value="VSR Endonuclease"/>
    <property type="match status" value="1"/>
</dbReference>
<feature type="compositionally biased region" description="Acidic residues" evidence="6">
    <location>
        <begin position="588"/>
        <end position="599"/>
    </location>
</feature>
<dbReference type="InterPro" id="IPR043502">
    <property type="entry name" value="DNA/RNA_pol_sf"/>
</dbReference>